<proteinExistence type="predicted"/>
<keyword evidence="1" id="KW-0812">Transmembrane</keyword>
<keyword evidence="2" id="KW-1185">Reference proteome</keyword>
<keyword evidence="1" id="KW-0472">Membrane</keyword>
<dbReference type="Gene3D" id="1.20.1070.10">
    <property type="entry name" value="Rhodopsin 7-helix transmembrane proteins"/>
    <property type="match status" value="1"/>
</dbReference>
<feature type="transmembrane region" description="Helical" evidence="1">
    <location>
        <begin position="12"/>
        <end position="32"/>
    </location>
</feature>
<dbReference type="Proteomes" id="UP000887565">
    <property type="component" value="Unplaced"/>
</dbReference>
<keyword evidence="1" id="KW-1133">Transmembrane helix</keyword>
<protein>
    <submittedName>
        <fullName evidence="3">Vomeronasal type-1 receptor</fullName>
    </submittedName>
</protein>
<sequence length="128" mass="15014">MGKWLLMLTVSQSYISFVVIGFYNLRTVLFLRNVRKSLTMVDGTSLCKQEVKLFLQALITGTCYMGVKATYLALNIFMPHDKQVSIWCYVWLDFIWLMNSCISPLVYYMLNRTLRQHFHAILKCSNRP</sequence>
<evidence type="ECO:0000313" key="3">
    <source>
        <dbReference type="WBParaSite" id="nRc.2.0.1.t38355-RA"/>
    </source>
</evidence>
<name>A0A915KIX1_ROMCU</name>
<dbReference type="AlphaFoldDB" id="A0A915KIX1"/>
<feature type="transmembrane region" description="Helical" evidence="1">
    <location>
        <begin position="84"/>
        <end position="110"/>
    </location>
</feature>
<organism evidence="2 3">
    <name type="scientific">Romanomermis culicivorax</name>
    <name type="common">Nematode worm</name>
    <dbReference type="NCBI Taxonomy" id="13658"/>
    <lineage>
        <taxon>Eukaryota</taxon>
        <taxon>Metazoa</taxon>
        <taxon>Ecdysozoa</taxon>
        <taxon>Nematoda</taxon>
        <taxon>Enoplea</taxon>
        <taxon>Dorylaimia</taxon>
        <taxon>Mermithida</taxon>
        <taxon>Mermithoidea</taxon>
        <taxon>Mermithidae</taxon>
        <taxon>Romanomermis</taxon>
    </lineage>
</organism>
<dbReference type="WBParaSite" id="nRc.2.0.1.t38355-RA">
    <property type="protein sequence ID" value="nRc.2.0.1.t38355-RA"/>
    <property type="gene ID" value="nRc.2.0.1.g38355"/>
</dbReference>
<evidence type="ECO:0000313" key="2">
    <source>
        <dbReference type="Proteomes" id="UP000887565"/>
    </source>
</evidence>
<reference evidence="3" key="1">
    <citation type="submission" date="2022-11" db="UniProtKB">
        <authorList>
            <consortium name="WormBaseParasite"/>
        </authorList>
    </citation>
    <scope>IDENTIFICATION</scope>
</reference>
<feature type="transmembrane region" description="Helical" evidence="1">
    <location>
        <begin position="53"/>
        <end position="78"/>
    </location>
</feature>
<dbReference type="SUPFAM" id="SSF81321">
    <property type="entry name" value="Family A G protein-coupled receptor-like"/>
    <property type="match status" value="1"/>
</dbReference>
<evidence type="ECO:0000256" key="1">
    <source>
        <dbReference type="SAM" id="Phobius"/>
    </source>
</evidence>
<accession>A0A915KIX1</accession>